<name>A0ABX7NF59_9BACT</name>
<dbReference type="RefSeq" id="WP_206719041.1">
    <property type="nucleotide sequence ID" value="NZ_CP071091.1"/>
</dbReference>
<reference evidence="1 2" key="1">
    <citation type="submission" date="2021-02" db="EMBL/GenBank/DDBJ databases">
        <title>De Novo genome assembly of isolated myxobacteria.</title>
        <authorList>
            <person name="Stevens D.C."/>
        </authorList>
    </citation>
    <scope>NUCLEOTIDE SEQUENCE [LARGE SCALE GENOMIC DNA]</scope>
    <source>
        <strain evidence="1 2">SCHIC003</strain>
    </source>
</reference>
<keyword evidence="2" id="KW-1185">Reference proteome</keyword>
<dbReference type="Proteomes" id="UP000663090">
    <property type="component" value="Chromosome"/>
</dbReference>
<accession>A0ABX7NF59</accession>
<gene>
    <name evidence="1" type="ORF">JY572_15800</name>
</gene>
<organism evidence="1 2">
    <name type="scientific">Myxococcus landrumensis</name>
    <dbReference type="NCBI Taxonomy" id="2813577"/>
    <lineage>
        <taxon>Bacteria</taxon>
        <taxon>Pseudomonadati</taxon>
        <taxon>Myxococcota</taxon>
        <taxon>Myxococcia</taxon>
        <taxon>Myxococcales</taxon>
        <taxon>Cystobacterineae</taxon>
        <taxon>Myxococcaceae</taxon>
        <taxon>Myxococcus</taxon>
    </lineage>
</organism>
<evidence type="ECO:0008006" key="3">
    <source>
        <dbReference type="Google" id="ProtNLM"/>
    </source>
</evidence>
<evidence type="ECO:0000313" key="2">
    <source>
        <dbReference type="Proteomes" id="UP000663090"/>
    </source>
</evidence>
<evidence type="ECO:0000313" key="1">
    <source>
        <dbReference type="EMBL" id="QSQ17420.1"/>
    </source>
</evidence>
<dbReference type="EMBL" id="CP071091">
    <property type="protein sequence ID" value="QSQ17420.1"/>
    <property type="molecule type" value="Genomic_DNA"/>
</dbReference>
<proteinExistence type="predicted"/>
<sequence length="224" mass="25759">MLAQELDEVERGGVAAFLTEVTARREELANEASQEEVERIVAALYLVGVHRIMSSVPYLRQWEEVDRPHFMARSLAFGDEGETWLEGQTFRPVAQHSLRMLGQRPEGPATYHFLEGDEERRLSMRGFSSDRRERARTLHENLSAAQVLDLLGAPDEVMTQERETEGTFHPTEEWDYDTLLSSGQWLTLKLTWDARGAQGRLISIEEAPASWSHVDDRARRFFDR</sequence>
<protein>
    <recommendedName>
        <fullName evidence="3">Lipoprotein</fullName>
    </recommendedName>
</protein>